<comment type="caution">
    <text evidence="1">The sequence shown here is derived from an EMBL/GenBank/DDBJ whole genome shotgun (WGS) entry which is preliminary data.</text>
</comment>
<sequence length="334" mass="37912">MVNPNGSWAWAKFQDFLPSPVLLAIAAMTPPSVLGSDSIGWGGDDHRVFMVKSAYCLCAGDAHRDESQLWKTVSKYCGLPRIRMFLWLVIKGKILTNSERVRRHMSNNSCCGLCGAMVEDLSHLFRGCVEARLLWSRVVKEEKLDEFLTLDFQAWLIANMLNQQSFSINAEDWDVAFGTYLWNIRFYCNFRIFSPDLITSEDIYHRRLQMIAEFGRTSSTLRLNQQSTPLLTSNVVRWEAPTARWIKVKTYGSRNIGTGLASYGGEVHVAFVRREGNAVADAISRLVLPDSLEYRRWLEVPLAVWDLVSADGNFEAPIRSHFPSQRAYDDPGGC</sequence>
<accession>A0ABR2BSZ0</accession>
<reference evidence="1 2" key="1">
    <citation type="journal article" date="2024" name="G3 (Bethesda)">
        <title>Genome assembly of Hibiscus sabdariffa L. provides insights into metabolisms of medicinal natural products.</title>
        <authorList>
            <person name="Kim T."/>
        </authorList>
    </citation>
    <scope>NUCLEOTIDE SEQUENCE [LARGE SCALE GENOMIC DNA]</scope>
    <source>
        <strain evidence="1">TK-2024</strain>
        <tissue evidence="1">Old leaves</tissue>
    </source>
</reference>
<proteinExistence type="predicted"/>
<dbReference type="InterPro" id="IPR026960">
    <property type="entry name" value="RVT-Znf"/>
</dbReference>
<evidence type="ECO:0000313" key="1">
    <source>
        <dbReference type="EMBL" id="KAK8510054.1"/>
    </source>
</evidence>
<dbReference type="EMBL" id="JBBPBM010000089">
    <property type="protein sequence ID" value="KAK8510054.1"/>
    <property type="molecule type" value="Genomic_DNA"/>
</dbReference>
<evidence type="ECO:0000313" key="2">
    <source>
        <dbReference type="Proteomes" id="UP001472677"/>
    </source>
</evidence>
<dbReference type="Pfam" id="PF13966">
    <property type="entry name" value="zf-RVT"/>
    <property type="match status" value="1"/>
</dbReference>
<protein>
    <submittedName>
        <fullName evidence="1">Uncharacterized protein</fullName>
    </submittedName>
</protein>
<name>A0ABR2BSZ0_9ROSI</name>
<gene>
    <name evidence="1" type="ORF">V6N12_035377</name>
</gene>
<organism evidence="1 2">
    <name type="scientific">Hibiscus sabdariffa</name>
    <name type="common">roselle</name>
    <dbReference type="NCBI Taxonomy" id="183260"/>
    <lineage>
        <taxon>Eukaryota</taxon>
        <taxon>Viridiplantae</taxon>
        <taxon>Streptophyta</taxon>
        <taxon>Embryophyta</taxon>
        <taxon>Tracheophyta</taxon>
        <taxon>Spermatophyta</taxon>
        <taxon>Magnoliopsida</taxon>
        <taxon>eudicotyledons</taxon>
        <taxon>Gunneridae</taxon>
        <taxon>Pentapetalae</taxon>
        <taxon>rosids</taxon>
        <taxon>malvids</taxon>
        <taxon>Malvales</taxon>
        <taxon>Malvaceae</taxon>
        <taxon>Malvoideae</taxon>
        <taxon>Hibiscus</taxon>
    </lineage>
</organism>
<keyword evidence="2" id="KW-1185">Reference proteome</keyword>
<dbReference type="Proteomes" id="UP001472677">
    <property type="component" value="Unassembled WGS sequence"/>
</dbReference>